<dbReference type="Gramene" id="OB02G21550.1">
    <property type="protein sequence ID" value="OB02G21550.1"/>
    <property type="gene ID" value="OB02G21550"/>
</dbReference>
<dbReference type="InterPro" id="IPR001087">
    <property type="entry name" value="GDSL"/>
</dbReference>
<dbReference type="CDD" id="cd01837">
    <property type="entry name" value="SGNH_plant_lipase_like"/>
    <property type="match status" value="1"/>
</dbReference>
<gene>
    <name evidence="5" type="primary">LOC102707647</name>
</gene>
<dbReference type="InterPro" id="IPR035669">
    <property type="entry name" value="SGNH_plant_lipase-like"/>
</dbReference>
<accession>J3LBY8</accession>
<dbReference type="GeneID" id="102707647"/>
<dbReference type="eggNOG" id="ENOG502SIKN">
    <property type="taxonomic scope" value="Eukaryota"/>
</dbReference>
<dbReference type="Gene3D" id="3.40.50.1110">
    <property type="entry name" value="SGNH hydrolase"/>
    <property type="match status" value="1"/>
</dbReference>
<evidence type="ECO:0000256" key="3">
    <source>
        <dbReference type="ARBA" id="ARBA00022963"/>
    </source>
</evidence>
<dbReference type="Proteomes" id="UP000006038">
    <property type="component" value="Unassembled WGS sequence"/>
</dbReference>
<keyword evidence="2" id="KW-0378">Hydrolase</keyword>
<evidence type="ECO:0000313" key="5">
    <source>
        <dbReference type="EnsemblPlants" id="OB02G21550.1"/>
    </source>
</evidence>
<name>J3LBY8_ORYBR</name>
<keyword evidence="3" id="KW-0442">Lipid degradation</keyword>
<dbReference type="InterPro" id="IPR036514">
    <property type="entry name" value="SGNH_hydro_sf"/>
</dbReference>
<keyword evidence="4" id="KW-0732">Signal</keyword>
<reference evidence="5" key="1">
    <citation type="submission" date="2013-04" db="UniProtKB">
        <authorList>
            <consortium name="EnsemblPlants"/>
        </authorList>
    </citation>
    <scope>IDENTIFICATION</scope>
</reference>
<proteinExistence type="inferred from homology"/>
<dbReference type="GO" id="GO:0016042">
    <property type="term" value="P:lipid catabolic process"/>
    <property type="evidence" value="ECO:0007669"/>
    <property type="project" value="UniProtKB-KW"/>
</dbReference>
<keyword evidence="6" id="KW-1185">Reference proteome</keyword>
<dbReference type="HOGENOM" id="CLU_015101_0_2_1"/>
<dbReference type="KEGG" id="obr:102707647"/>
<dbReference type="PANTHER" id="PTHR45648">
    <property type="entry name" value="GDSL LIPASE/ACYLHYDROLASE FAMILY PROTEIN (AFU_ORTHOLOGUE AFUA_4G14700)"/>
    <property type="match status" value="1"/>
</dbReference>
<dbReference type="RefSeq" id="XP_015688827.1">
    <property type="nucleotide sequence ID" value="XM_015833341.2"/>
</dbReference>
<comment type="similarity">
    <text evidence="1">Belongs to the 'GDSL' lipolytic enzyme family.</text>
</comment>
<dbReference type="EnsemblPlants" id="OB02G21550.1">
    <property type="protein sequence ID" value="OB02G21550.1"/>
    <property type="gene ID" value="OB02G21550"/>
</dbReference>
<dbReference type="Pfam" id="PF00657">
    <property type="entry name" value="Lipase_GDSL"/>
    <property type="match status" value="1"/>
</dbReference>
<dbReference type="OrthoDB" id="1600564at2759"/>
<dbReference type="RefSeq" id="XP_006647184.1">
    <property type="nucleotide sequence ID" value="XM_006647121.3"/>
</dbReference>
<dbReference type="GO" id="GO:0016788">
    <property type="term" value="F:hydrolase activity, acting on ester bonds"/>
    <property type="evidence" value="ECO:0007669"/>
    <property type="project" value="InterPro"/>
</dbReference>
<evidence type="ECO:0000313" key="6">
    <source>
        <dbReference type="Proteomes" id="UP000006038"/>
    </source>
</evidence>
<evidence type="ECO:0000256" key="1">
    <source>
        <dbReference type="ARBA" id="ARBA00008668"/>
    </source>
</evidence>
<keyword evidence="3" id="KW-0443">Lipid metabolism</keyword>
<protein>
    <submittedName>
        <fullName evidence="5">Uncharacterized protein</fullName>
    </submittedName>
</protein>
<organism evidence="5">
    <name type="scientific">Oryza brachyantha</name>
    <name type="common">malo sina</name>
    <dbReference type="NCBI Taxonomy" id="4533"/>
    <lineage>
        <taxon>Eukaryota</taxon>
        <taxon>Viridiplantae</taxon>
        <taxon>Streptophyta</taxon>
        <taxon>Embryophyta</taxon>
        <taxon>Tracheophyta</taxon>
        <taxon>Spermatophyta</taxon>
        <taxon>Magnoliopsida</taxon>
        <taxon>Liliopsida</taxon>
        <taxon>Poales</taxon>
        <taxon>Poaceae</taxon>
        <taxon>BOP clade</taxon>
        <taxon>Oryzoideae</taxon>
        <taxon>Oryzeae</taxon>
        <taxon>Oryzinae</taxon>
        <taxon>Oryza</taxon>
    </lineage>
</organism>
<feature type="signal peptide" evidence="4">
    <location>
        <begin position="1"/>
        <end position="28"/>
    </location>
</feature>
<sequence length="361" mass="40309">MMMMEHFRIKVLSLVIVTSFQMPGPVQGHKTVVPAIFVFGDGMLDVGNNNYVPSDAQQADYPYYGIDFPGSNPTGRFSNGYNMADFIARDMGFKMSPPAYLSLNTSIKMNANFTGVNYASGGAGIQTIINDEATIPFHYQVSNFNDTVSQMEANLGHQKLSKLLAKSLFLISIGTMDLSVNIWMLSRHSPRPSPFNIPNTLSSYKAIIMQLYGLGARKFGIINIQPFGCQPWARQNSNDHVQCNDTMNNLAREFNDGLKPLFSNLSSELSGLSYSIADFYAFSNAIFMNPLAYGFVNVNSTCCNPPCTPENEPPCENRKQYWFWDLSYTTERAAKLASCAFYDGPARFTMPVNFKRLIKIK</sequence>
<dbReference type="OMA" id="YKAIIMQ"/>
<evidence type="ECO:0000256" key="2">
    <source>
        <dbReference type="ARBA" id="ARBA00022801"/>
    </source>
</evidence>
<feature type="chain" id="PRO_5003773339" evidence="4">
    <location>
        <begin position="29"/>
        <end position="361"/>
    </location>
</feature>
<dbReference type="InterPro" id="IPR051058">
    <property type="entry name" value="GDSL_Est/Lipase"/>
</dbReference>
<dbReference type="PANTHER" id="PTHR45648:SF104">
    <property type="entry name" value="OS02G0292600 PROTEIN"/>
    <property type="match status" value="1"/>
</dbReference>
<evidence type="ECO:0000256" key="4">
    <source>
        <dbReference type="SAM" id="SignalP"/>
    </source>
</evidence>
<dbReference type="AlphaFoldDB" id="J3LBY8"/>